<feature type="compositionally biased region" description="Polar residues" evidence="1">
    <location>
        <begin position="42"/>
        <end position="60"/>
    </location>
</feature>
<sequence>MNDIIIVTQPLVWILLAIGVIACIGSILFFGFRQRQSRLNDDTASLSPNNSDESFNSEASESGEIPQQPKSSANPSFMWWDQKGPTA</sequence>
<keyword evidence="4" id="KW-1185">Reference proteome</keyword>
<comment type="caution">
    <text evidence="3">The sequence shown here is derived from an EMBL/GenBank/DDBJ whole genome shotgun (WGS) entry which is preliminary data.</text>
</comment>
<dbReference type="AlphaFoldDB" id="A0A815WJ98"/>
<keyword evidence="2" id="KW-0812">Transmembrane</keyword>
<accession>A0A815WJ98</accession>
<dbReference type="EMBL" id="CAJNOR010005078">
    <property type="protein sequence ID" value="CAF1543961.1"/>
    <property type="molecule type" value="Genomic_DNA"/>
</dbReference>
<evidence type="ECO:0000256" key="2">
    <source>
        <dbReference type="SAM" id="Phobius"/>
    </source>
</evidence>
<reference evidence="3" key="1">
    <citation type="submission" date="2021-02" db="EMBL/GenBank/DDBJ databases">
        <authorList>
            <person name="Nowell W R."/>
        </authorList>
    </citation>
    <scope>NUCLEOTIDE SEQUENCE</scope>
</reference>
<keyword evidence="2" id="KW-1133">Transmembrane helix</keyword>
<protein>
    <submittedName>
        <fullName evidence="3">Uncharacterized protein</fullName>
    </submittedName>
</protein>
<name>A0A815WJ98_ADIRI</name>
<proteinExistence type="predicted"/>
<gene>
    <name evidence="3" type="ORF">XAT740_LOCUS42385</name>
</gene>
<feature type="transmembrane region" description="Helical" evidence="2">
    <location>
        <begin position="12"/>
        <end position="32"/>
    </location>
</feature>
<organism evidence="3 4">
    <name type="scientific">Adineta ricciae</name>
    <name type="common">Rotifer</name>
    <dbReference type="NCBI Taxonomy" id="249248"/>
    <lineage>
        <taxon>Eukaryota</taxon>
        <taxon>Metazoa</taxon>
        <taxon>Spiralia</taxon>
        <taxon>Gnathifera</taxon>
        <taxon>Rotifera</taxon>
        <taxon>Eurotatoria</taxon>
        <taxon>Bdelloidea</taxon>
        <taxon>Adinetida</taxon>
        <taxon>Adinetidae</taxon>
        <taxon>Adineta</taxon>
    </lineage>
</organism>
<evidence type="ECO:0000313" key="4">
    <source>
        <dbReference type="Proteomes" id="UP000663828"/>
    </source>
</evidence>
<dbReference type="Proteomes" id="UP000663828">
    <property type="component" value="Unassembled WGS sequence"/>
</dbReference>
<evidence type="ECO:0000313" key="3">
    <source>
        <dbReference type="EMBL" id="CAF1543961.1"/>
    </source>
</evidence>
<feature type="region of interest" description="Disordered" evidence="1">
    <location>
        <begin position="41"/>
        <end position="87"/>
    </location>
</feature>
<keyword evidence="2" id="KW-0472">Membrane</keyword>
<evidence type="ECO:0000256" key="1">
    <source>
        <dbReference type="SAM" id="MobiDB-lite"/>
    </source>
</evidence>